<dbReference type="InterPro" id="IPR036269">
    <property type="entry name" value="Rho_N_sf"/>
</dbReference>
<accession>A0ABT7WEJ3</accession>
<gene>
    <name evidence="6 10" type="primary">rplU</name>
    <name evidence="10" type="ORF">QU605_07650</name>
</gene>
<dbReference type="Proteomes" id="UP001174839">
    <property type="component" value="Unassembled WGS sequence"/>
</dbReference>
<comment type="function">
    <text evidence="6 7">This protein binds to 23S rRNA in the presence of protein L20.</text>
</comment>
<dbReference type="PANTHER" id="PTHR21349:SF0">
    <property type="entry name" value="LARGE RIBOSOMAL SUBUNIT PROTEIN BL21M"/>
    <property type="match status" value="1"/>
</dbReference>
<keyword evidence="11" id="KW-1185">Reference proteome</keyword>
<dbReference type="Gene3D" id="1.10.720.10">
    <property type="match status" value="1"/>
</dbReference>
<evidence type="ECO:0000313" key="10">
    <source>
        <dbReference type="EMBL" id="MDM9631339.1"/>
    </source>
</evidence>
<dbReference type="InterPro" id="IPR036164">
    <property type="entry name" value="bL21-like_sf"/>
</dbReference>
<evidence type="ECO:0000256" key="4">
    <source>
        <dbReference type="ARBA" id="ARBA00022980"/>
    </source>
</evidence>
<comment type="caution">
    <text evidence="10">The sequence shown here is derived from an EMBL/GenBank/DDBJ whole genome shotgun (WGS) entry which is preliminary data.</text>
</comment>
<keyword evidence="2 6" id="KW-0699">rRNA-binding</keyword>
<evidence type="ECO:0000313" key="11">
    <source>
        <dbReference type="Proteomes" id="UP001174839"/>
    </source>
</evidence>
<keyword evidence="4 6" id="KW-0689">Ribosomal protein</keyword>
<reference evidence="10" key="1">
    <citation type="submission" date="2023-06" db="EMBL/GenBank/DDBJ databases">
        <title>Robiginitalea aurantiacus sp. nov. and Algoriphagus sediminis sp. nov., isolated from coastal sediment.</title>
        <authorList>
            <person name="Zhou Z.Y."/>
            <person name="An J."/>
            <person name="Jia Y.W."/>
            <person name="Du Z.J."/>
        </authorList>
    </citation>
    <scope>NUCLEOTIDE SEQUENCE</scope>
    <source>
        <strain evidence="10">M39</strain>
    </source>
</reference>
<evidence type="ECO:0000256" key="6">
    <source>
        <dbReference type="HAMAP-Rule" id="MF_01363"/>
    </source>
</evidence>
<dbReference type="GO" id="GO:0005840">
    <property type="term" value="C:ribosome"/>
    <property type="evidence" value="ECO:0007669"/>
    <property type="project" value="UniProtKB-KW"/>
</dbReference>
<dbReference type="HAMAP" id="MF_01363">
    <property type="entry name" value="Ribosomal_bL21"/>
    <property type="match status" value="1"/>
</dbReference>
<dbReference type="SUPFAM" id="SSF141091">
    <property type="entry name" value="L21p-like"/>
    <property type="match status" value="1"/>
</dbReference>
<name>A0ABT7WEJ3_9FLAO</name>
<dbReference type="PROSITE" id="PS01169">
    <property type="entry name" value="RIBOSOMAL_L21"/>
    <property type="match status" value="1"/>
</dbReference>
<dbReference type="InterPro" id="IPR018258">
    <property type="entry name" value="Ribosomal_bL21_CS"/>
</dbReference>
<dbReference type="PANTHER" id="PTHR21349">
    <property type="entry name" value="50S RIBOSOMAL PROTEIN L21"/>
    <property type="match status" value="1"/>
</dbReference>
<keyword evidence="5 6" id="KW-0687">Ribonucleoprotein</keyword>
<evidence type="ECO:0000259" key="9">
    <source>
        <dbReference type="Pfam" id="PF07498"/>
    </source>
</evidence>
<evidence type="ECO:0000256" key="1">
    <source>
        <dbReference type="ARBA" id="ARBA00008563"/>
    </source>
</evidence>
<dbReference type="SUPFAM" id="SSF68912">
    <property type="entry name" value="Rho N-terminal domain-like"/>
    <property type="match status" value="1"/>
</dbReference>
<feature type="domain" description="Rho termination factor-like N-terminal" evidence="9">
    <location>
        <begin position="157"/>
        <end position="186"/>
    </location>
</feature>
<organism evidence="10 11">
    <name type="scientific">Robiginitalea aurantiaca</name>
    <dbReference type="NCBI Taxonomy" id="3056915"/>
    <lineage>
        <taxon>Bacteria</taxon>
        <taxon>Pseudomonadati</taxon>
        <taxon>Bacteroidota</taxon>
        <taxon>Flavobacteriia</taxon>
        <taxon>Flavobacteriales</taxon>
        <taxon>Flavobacteriaceae</taxon>
        <taxon>Robiginitalea</taxon>
    </lineage>
</organism>
<feature type="compositionally biased region" description="Low complexity" evidence="8">
    <location>
        <begin position="108"/>
        <end position="120"/>
    </location>
</feature>
<evidence type="ECO:0000256" key="8">
    <source>
        <dbReference type="SAM" id="MobiDB-lite"/>
    </source>
</evidence>
<evidence type="ECO:0000256" key="7">
    <source>
        <dbReference type="RuleBase" id="RU000562"/>
    </source>
</evidence>
<evidence type="ECO:0000256" key="3">
    <source>
        <dbReference type="ARBA" id="ARBA00022884"/>
    </source>
</evidence>
<sequence>MYAIVEIAGQQFKVAKDQKVFVHRLKEEEGKKVSFDNVLLIDDDSTVTVGAPAIEGAAVEAKVLKHLKGDKVIVFKKKRRKGYRVKNGHRQYLTELLIEGIKAKGAKAATSTKEAPAKKAAPAKKEAPVAKEAPQKATAAKETKPSAAAATEDFSGKTVAELKALAKDKGISGYSSMKKAELLSALTGK</sequence>
<dbReference type="EMBL" id="JAUDUY010000003">
    <property type="protein sequence ID" value="MDM9631339.1"/>
    <property type="molecule type" value="Genomic_DNA"/>
</dbReference>
<proteinExistence type="inferred from homology"/>
<protein>
    <recommendedName>
        <fullName evidence="6">Large ribosomal subunit protein bL21</fullName>
    </recommendedName>
</protein>
<feature type="region of interest" description="Disordered" evidence="8">
    <location>
        <begin position="108"/>
        <end position="152"/>
    </location>
</feature>
<evidence type="ECO:0000256" key="2">
    <source>
        <dbReference type="ARBA" id="ARBA00022730"/>
    </source>
</evidence>
<dbReference type="InterPro" id="IPR001787">
    <property type="entry name" value="Ribosomal_bL21"/>
</dbReference>
<dbReference type="InterPro" id="IPR028909">
    <property type="entry name" value="bL21-like"/>
</dbReference>
<keyword evidence="3 6" id="KW-0694">RNA-binding</keyword>
<dbReference type="NCBIfam" id="TIGR00061">
    <property type="entry name" value="L21"/>
    <property type="match status" value="1"/>
</dbReference>
<dbReference type="Pfam" id="PF07498">
    <property type="entry name" value="Rho_N"/>
    <property type="match status" value="1"/>
</dbReference>
<dbReference type="Pfam" id="PF00829">
    <property type="entry name" value="Ribosomal_L21p"/>
    <property type="match status" value="1"/>
</dbReference>
<comment type="subunit">
    <text evidence="6">Part of the 50S ribosomal subunit. Contacts protein L20.</text>
</comment>
<dbReference type="RefSeq" id="WP_289724697.1">
    <property type="nucleotide sequence ID" value="NZ_JAUDUY010000003.1"/>
</dbReference>
<comment type="similarity">
    <text evidence="1 6 7">Belongs to the bacterial ribosomal protein bL21 family.</text>
</comment>
<evidence type="ECO:0000256" key="5">
    <source>
        <dbReference type="ARBA" id="ARBA00023274"/>
    </source>
</evidence>
<dbReference type="InterPro" id="IPR011112">
    <property type="entry name" value="Rho-like_N"/>
</dbReference>